<gene>
    <name evidence="1" type="ORF">NBRC116598_16070</name>
</gene>
<reference evidence="1 2" key="1">
    <citation type="submission" date="2024-04" db="EMBL/GenBank/DDBJ databases">
        <title>Draft genome sequence of Pseudophaeobacter arcticus NBRC 116598.</title>
        <authorList>
            <person name="Miyakawa T."/>
            <person name="Kusuya Y."/>
            <person name="Miura T."/>
        </authorList>
    </citation>
    <scope>NUCLEOTIDE SEQUENCE [LARGE SCALE GENOMIC DNA]</scope>
    <source>
        <strain evidence="1 2">SU-CL00105</strain>
    </source>
</reference>
<comment type="caution">
    <text evidence="1">The sequence shown here is derived from an EMBL/GenBank/DDBJ whole genome shotgun (WGS) entry which is preliminary data.</text>
</comment>
<proteinExistence type="predicted"/>
<sequence>MQQIIQDKAPMRAAMLANDVAFQRYAATRNGFPGGQFSPTAATEHLRTVCQVKSRRQLATDSAARQRFENMHTDFLIWSGRIQAPRKHG</sequence>
<dbReference type="EMBL" id="BAABWU010000004">
    <property type="protein sequence ID" value="GAA6196163.1"/>
    <property type="molecule type" value="Genomic_DNA"/>
</dbReference>
<accession>A0ABQ0AJY7</accession>
<evidence type="ECO:0000313" key="1">
    <source>
        <dbReference type="EMBL" id="GAA6196163.1"/>
    </source>
</evidence>
<keyword evidence="2" id="KW-1185">Reference proteome</keyword>
<dbReference type="RefSeq" id="WP_349386929.1">
    <property type="nucleotide sequence ID" value="NZ_BAABWU010000004.1"/>
</dbReference>
<organism evidence="1 2">
    <name type="scientific">Pseudophaeobacter arcticus</name>
    <dbReference type="NCBI Taxonomy" id="385492"/>
    <lineage>
        <taxon>Bacteria</taxon>
        <taxon>Pseudomonadati</taxon>
        <taxon>Pseudomonadota</taxon>
        <taxon>Alphaproteobacteria</taxon>
        <taxon>Rhodobacterales</taxon>
        <taxon>Paracoccaceae</taxon>
        <taxon>Pseudophaeobacter</taxon>
    </lineage>
</organism>
<dbReference type="Proteomes" id="UP001441944">
    <property type="component" value="Unassembled WGS sequence"/>
</dbReference>
<name>A0ABQ0AJY7_9RHOB</name>
<evidence type="ECO:0000313" key="2">
    <source>
        <dbReference type="Proteomes" id="UP001441944"/>
    </source>
</evidence>
<protein>
    <submittedName>
        <fullName evidence="1">Uncharacterized protein</fullName>
    </submittedName>
</protein>